<dbReference type="Proteomes" id="UP000593567">
    <property type="component" value="Unassembled WGS sequence"/>
</dbReference>
<accession>A0A7J7J224</accession>
<dbReference type="AlphaFoldDB" id="A0A7J7J224"/>
<protein>
    <submittedName>
        <fullName evidence="1">Uncharacterized protein</fullName>
    </submittedName>
</protein>
<proteinExistence type="predicted"/>
<sequence length="137" mass="16023">MRQNFILLHLCPCSIKRWIRDYFAVSEIFLYVFLNSTSKDSSFTYLLFFPHSPPACYQQKKLACFKFGINQLIYLSAKALVSSWFLTCPHIYYIVNEMRSTDISSIGGDLRPPFEGVFEEVVRGYEIKTLEALRLIR</sequence>
<keyword evidence="2" id="KW-1185">Reference proteome</keyword>
<gene>
    <name evidence="1" type="ORF">EB796_021959</name>
</gene>
<name>A0A7J7J224_BUGNE</name>
<comment type="caution">
    <text evidence="1">The sequence shown here is derived from an EMBL/GenBank/DDBJ whole genome shotgun (WGS) entry which is preliminary data.</text>
</comment>
<organism evidence="1 2">
    <name type="scientific">Bugula neritina</name>
    <name type="common">Brown bryozoan</name>
    <name type="synonym">Sertularia neritina</name>
    <dbReference type="NCBI Taxonomy" id="10212"/>
    <lineage>
        <taxon>Eukaryota</taxon>
        <taxon>Metazoa</taxon>
        <taxon>Spiralia</taxon>
        <taxon>Lophotrochozoa</taxon>
        <taxon>Bryozoa</taxon>
        <taxon>Gymnolaemata</taxon>
        <taxon>Cheilostomatida</taxon>
        <taxon>Flustrina</taxon>
        <taxon>Buguloidea</taxon>
        <taxon>Bugulidae</taxon>
        <taxon>Bugula</taxon>
    </lineage>
</organism>
<evidence type="ECO:0000313" key="2">
    <source>
        <dbReference type="Proteomes" id="UP000593567"/>
    </source>
</evidence>
<reference evidence="1" key="1">
    <citation type="submission" date="2020-06" db="EMBL/GenBank/DDBJ databases">
        <title>Draft genome of Bugula neritina, a colonial animal packing powerful symbionts and potential medicines.</title>
        <authorList>
            <person name="Rayko M."/>
        </authorList>
    </citation>
    <scope>NUCLEOTIDE SEQUENCE [LARGE SCALE GENOMIC DNA]</scope>
    <source>
        <strain evidence="1">Kwan_BN1</strain>
    </source>
</reference>
<evidence type="ECO:0000313" key="1">
    <source>
        <dbReference type="EMBL" id="KAF6019731.1"/>
    </source>
</evidence>
<dbReference type="EMBL" id="VXIV02003214">
    <property type="protein sequence ID" value="KAF6019731.1"/>
    <property type="molecule type" value="Genomic_DNA"/>
</dbReference>